<evidence type="ECO:0000313" key="6">
    <source>
        <dbReference type="EMBL" id="TKG70988.1"/>
    </source>
</evidence>
<evidence type="ECO:0000313" key="7">
    <source>
        <dbReference type="Proteomes" id="UP000309992"/>
    </source>
</evidence>
<evidence type="ECO:0000256" key="3">
    <source>
        <dbReference type="ARBA" id="ARBA00012153"/>
    </source>
</evidence>
<dbReference type="EMBL" id="SWMS01000007">
    <property type="protein sequence ID" value="TKG70988.1"/>
    <property type="molecule type" value="Genomic_DNA"/>
</dbReference>
<dbReference type="SUPFAM" id="SSF55821">
    <property type="entry name" value="YrdC/RibB"/>
    <property type="match status" value="1"/>
</dbReference>
<sequence length="210" mass="21795">MTAVASAEALMIKDLQVVADLAAGKPVVLYDREQCAATLVIAAATASADVIAFAVRHGSGLLTVALPEQDCDRLGLTRMIGAGHHSSLRDARVTVDAAEGISTGISATDRARTVRLLGRPEAKPDDLNRPGHVMTTAVPPSCCSCGQPSAPSSAAVALELVRTSGLRPAAALTHLVHPDSAELLDYDNALQFGHTYGLQVADSLELLTHT</sequence>
<dbReference type="PANTHER" id="PTHR21327:SF18">
    <property type="entry name" value="3,4-DIHYDROXY-2-BUTANONE 4-PHOSPHATE SYNTHASE"/>
    <property type="match status" value="1"/>
</dbReference>
<dbReference type="RefSeq" id="WP_137095475.1">
    <property type="nucleotide sequence ID" value="NZ_SWMS01000007.1"/>
</dbReference>
<comment type="pathway">
    <text evidence="2">Cofactor biosynthesis; riboflavin biosynthesis; 2-hydroxy-3-oxobutyl phosphate from D-ribulose 5-phosphate: step 1/1.</text>
</comment>
<evidence type="ECO:0000256" key="1">
    <source>
        <dbReference type="ARBA" id="ARBA00002284"/>
    </source>
</evidence>
<keyword evidence="5" id="KW-0479">Metal-binding</keyword>
<keyword evidence="4" id="KW-0686">Riboflavin biosynthesis</keyword>
<comment type="caution">
    <text evidence="6">The sequence shown here is derived from an EMBL/GenBank/DDBJ whole genome shotgun (WGS) entry which is preliminary data.</text>
</comment>
<dbReference type="InterPro" id="IPR000422">
    <property type="entry name" value="DHBP_synthase_RibB"/>
</dbReference>
<accession>A0ABY2S514</accession>
<dbReference type="InterPro" id="IPR017945">
    <property type="entry name" value="DHBP_synth_RibB-like_a/b_dom"/>
</dbReference>
<evidence type="ECO:0000256" key="5">
    <source>
        <dbReference type="ARBA" id="ARBA00022723"/>
    </source>
</evidence>
<dbReference type="PANTHER" id="PTHR21327">
    <property type="entry name" value="GTP CYCLOHYDROLASE II-RELATED"/>
    <property type="match status" value="1"/>
</dbReference>
<proteinExistence type="predicted"/>
<dbReference type="Pfam" id="PF00926">
    <property type="entry name" value="DHBP_synthase"/>
    <property type="match status" value="1"/>
</dbReference>
<dbReference type="Gene3D" id="3.90.870.10">
    <property type="entry name" value="DHBP synthase"/>
    <property type="match status" value="1"/>
</dbReference>
<name>A0ABY2S514_9PSEU</name>
<evidence type="ECO:0000256" key="2">
    <source>
        <dbReference type="ARBA" id="ARBA00004904"/>
    </source>
</evidence>
<protein>
    <recommendedName>
        <fullName evidence="3">3,4-dihydroxy-2-butanone-4-phosphate synthase</fullName>
        <ecNumber evidence="3">4.1.99.12</ecNumber>
    </recommendedName>
</protein>
<evidence type="ECO:0000256" key="4">
    <source>
        <dbReference type="ARBA" id="ARBA00022619"/>
    </source>
</evidence>
<organism evidence="6 7">
    <name type="scientific">Prauserella endophytica</name>
    <dbReference type="NCBI Taxonomy" id="1592324"/>
    <lineage>
        <taxon>Bacteria</taxon>
        <taxon>Bacillati</taxon>
        <taxon>Actinomycetota</taxon>
        <taxon>Actinomycetes</taxon>
        <taxon>Pseudonocardiales</taxon>
        <taxon>Pseudonocardiaceae</taxon>
        <taxon>Prauserella</taxon>
        <taxon>Prauserella coralliicola group</taxon>
    </lineage>
</organism>
<reference evidence="6 7" key="1">
    <citation type="journal article" date="2015" name="Antonie Van Leeuwenhoek">
        <title>Prauserella endophytica sp. nov., an endophytic actinobacterium isolated from Tamarix taklamakanensis.</title>
        <authorList>
            <person name="Liu J.M."/>
            <person name="Habden X."/>
            <person name="Guo L."/>
            <person name="Tuo L."/>
            <person name="Jiang Z.K."/>
            <person name="Liu S.W."/>
            <person name="Liu X.F."/>
            <person name="Chen L."/>
            <person name="Li R.F."/>
            <person name="Zhang Y.Q."/>
            <person name="Sun C.H."/>
        </authorList>
    </citation>
    <scope>NUCLEOTIDE SEQUENCE [LARGE SCALE GENOMIC DNA]</scope>
    <source>
        <strain evidence="6 7">CGMCC 4.7182</strain>
    </source>
</reference>
<keyword evidence="7" id="KW-1185">Reference proteome</keyword>
<dbReference type="Proteomes" id="UP000309992">
    <property type="component" value="Unassembled WGS sequence"/>
</dbReference>
<dbReference type="EC" id="4.1.99.12" evidence="3"/>
<comment type="function">
    <text evidence="1">Catalyzes the conversion of D-ribulose 5-phosphate to formate and 3,4-dihydroxy-2-butanone 4-phosphate.</text>
</comment>
<gene>
    <name evidence="6" type="ORF">FCN18_15880</name>
</gene>